<reference evidence="6 7" key="1">
    <citation type="journal article" date="2024" name="Proc. Natl. Acad. Sci. U.S.A.">
        <title>The genetic regulatory architecture and epigenomic basis for age-related changes in rattlesnake venom.</title>
        <authorList>
            <person name="Hogan M.P."/>
            <person name="Holding M.L."/>
            <person name="Nystrom G.S."/>
            <person name="Colston T.J."/>
            <person name="Bartlett D.A."/>
            <person name="Mason A.J."/>
            <person name="Ellsworth S.A."/>
            <person name="Rautsaw R.M."/>
            <person name="Lawrence K.C."/>
            <person name="Strickland J.L."/>
            <person name="He B."/>
            <person name="Fraser P."/>
            <person name="Margres M.J."/>
            <person name="Gilbert D.M."/>
            <person name="Gibbs H.L."/>
            <person name="Parkinson C.L."/>
            <person name="Rokyta D.R."/>
        </authorList>
    </citation>
    <scope>NUCLEOTIDE SEQUENCE [LARGE SCALE GENOMIC DNA]</scope>
    <source>
        <strain evidence="6">DRR0105</strain>
    </source>
</reference>
<sequence>MRSHRSEMSKHGYEKQCSPGSKKLVKANPLKQPGHFKKREVFVGNLPLDIREEEIAFLFKDFGIRSLKKHYSSFKSFAFLELMSPESANLAVQLLNGHPVKGKPMSVAFVENKKSYEVPKSSPQMPDLEVIPSVECGFANGATQISLPNQRCYAVPMEMRSSFLFHVLNDCFGDAMWLPSVAGVAGEVGLLVMDTFPLMPYFWAIILNKERYESMQKLFTALAVAESRLPFLAKEEVRRGTRCLAECDIGVEGSAWNRCWVLDTLGDLAVGFFVDFGRCASLPLTALRKLDEEQFWEIHPLAQPFVLEEGVFPPQVIRRQILEGKLNGPSQWEPHILKFAVKTG</sequence>
<evidence type="ECO:0000259" key="5">
    <source>
        <dbReference type="PROSITE" id="PS50102"/>
    </source>
</evidence>
<dbReference type="PANTHER" id="PTHR23236">
    <property type="entry name" value="EUKARYOTIC TRANSLATION INITIATION FACTOR 4B/4H"/>
    <property type="match status" value="1"/>
</dbReference>
<keyword evidence="7" id="KW-1185">Reference proteome</keyword>
<dbReference type="PANTHER" id="PTHR23236:SF119">
    <property type="entry name" value="NUCLEAR RNA-BINDING PROTEIN SART-3"/>
    <property type="match status" value="1"/>
</dbReference>
<dbReference type="Gene3D" id="2.30.30.140">
    <property type="match status" value="1"/>
</dbReference>
<organism evidence="6 7">
    <name type="scientific">Crotalus adamanteus</name>
    <name type="common">Eastern diamondback rattlesnake</name>
    <dbReference type="NCBI Taxonomy" id="8729"/>
    <lineage>
        <taxon>Eukaryota</taxon>
        <taxon>Metazoa</taxon>
        <taxon>Chordata</taxon>
        <taxon>Craniata</taxon>
        <taxon>Vertebrata</taxon>
        <taxon>Euteleostomi</taxon>
        <taxon>Lepidosauria</taxon>
        <taxon>Squamata</taxon>
        <taxon>Bifurcata</taxon>
        <taxon>Unidentata</taxon>
        <taxon>Episquamata</taxon>
        <taxon>Toxicofera</taxon>
        <taxon>Serpentes</taxon>
        <taxon>Colubroidea</taxon>
        <taxon>Viperidae</taxon>
        <taxon>Crotalinae</taxon>
        <taxon>Crotalus</taxon>
    </lineage>
</organism>
<dbReference type="InterPro" id="IPR035979">
    <property type="entry name" value="RBD_domain_sf"/>
</dbReference>
<dbReference type="GO" id="GO:0003723">
    <property type="term" value="F:RNA binding"/>
    <property type="evidence" value="ECO:0007669"/>
    <property type="project" value="UniProtKB-UniRule"/>
</dbReference>
<feature type="region of interest" description="Disordered" evidence="4">
    <location>
        <begin position="1"/>
        <end position="25"/>
    </location>
</feature>
<dbReference type="InterPro" id="IPR000504">
    <property type="entry name" value="RRM_dom"/>
</dbReference>
<dbReference type="EMBL" id="JAOTOJ010000019">
    <property type="protein sequence ID" value="KAK9391061.1"/>
    <property type="molecule type" value="Genomic_DNA"/>
</dbReference>
<dbReference type="SUPFAM" id="SSF63748">
    <property type="entry name" value="Tudor/PWWP/MBT"/>
    <property type="match status" value="1"/>
</dbReference>
<dbReference type="InterPro" id="IPR012677">
    <property type="entry name" value="Nucleotide-bd_a/b_plait_sf"/>
</dbReference>
<dbReference type="SMART" id="SM00360">
    <property type="entry name" value="RRM"/>
    <property type="match status" value="1"/>
</dbReference>
<evidence type="ECO:0000256" key="2">
    <source>
        <dbReference type="ARBA" id="ARBA00022884"/>
    </source>
</evidence>
<feature type="domain" description="RRM" evidence="5">
    <location>
        <begin position="39"/>
        <end position="112"/>
    </location>
</feature>
<accession>A0AAW1ANW3</accession>
<dbReference type="PROSITE" id="PS50102">
    <property type="entry name" value="RRM"/>
    <property type="match status" value="1"/>
</dbReference>
<feature type="compositionally biased region" description="Basic and acidic residues" evidence="4">
    <location>
        <begin position="1"/>
        <end position="14"/>
    </location>
</feature>
<dbReference type="Gene3D" id="3.30.70.330">
    <property type="match status" value="1"/>
</dbReference>
<comment type="caution">
    <text evidence="6">The sequence shown here is derived from an EMBL/GenBank/DDBJ whole genome shotgun (WGS) entry which is preliminary data.</text>
</comment>
<dbReference type="Proteomes" id="UP001474421">
    <property type="component" value="Unassembled WGS sequence"/>
</dbReference>
<dbReference type="SUPFAM" id="SSF54928">
    <property type="entry name" value="RNA-binding domain, RBD"/>
    <property type="match status" value="1"/>
</dbReference>
<keyword evidence="1" id="KW-0677">Repeat</keyword>
<protein>
    <submittedName>
        <fullName evidence="6">Tudor domain-containing protein 10</fullName>
    </submittedName>
</protein>
<gene>
    <name evidence="6" type="ORF">NXF25_018391</name>
</gene>
<dbReference type="AlphaFoldDB" id="A0AAW1ANW3"/>
<dbReference type="Pfam" id="PF00076">
    <property type="entry name" value="RRM_1"/>
    <property type="match status" value="1"/>
</dbReference>
<keyword evidence="2 3" id="KW-0694">RNA-binding</keyword>
<evidence type="ECO:0000256" key="4">
    <source>
        <dbReference type="SAM" id="MobiDB-lite"/>
    </source>
</evidence>
<evidence type="ECO:0000313" key="6">
    <source>
        <dbReference type="EMBL" id="KAK9391061.1"/>
    </source>
</evidence>
<evidence type="ECO:0000256" key="1">
    <source>
        <dbReference type="ARBA" id="ARBA00022737"/>
    </source>
</evidence>
<name>A0AAW1ANW3_CROAD</name>
<evidence type="ECO:0000313" key="7">
    <source>
        <dbReference type="Proteomes" id="UP001474421"/>
    </source>
</evidence>
<proteinExistence type="predicted"/>
<evidence type="ECO:0000256" key="3">
    <source>
        <dbReference type="PROSITE-ProRule" id="PRU00176"/>
    </source>
</evidence>